<keyword evidence="4 11" id="KW-0479">Metal-binding</keyword>
<dbReference type="GO" id="GO:0006508">
    <property type="term" value="P:proteolysis"/>
    <property type="evidence" value="ECO:0007669"/>
    <property type="project" value="UniProtKB-KW"/>
</dbReference>
<comment type="cofactor">
    <cofactor evidence="11 12">
        <name>Zn(2+)</name>
        <dbReference type="ChEBI" id="CHEBI:29105"/>
    </cofactor>
    <text evidence="11 12">Binds 1 zinc ion per subunit.</text>
</comment>
<keyword evidence="2 10" id="KW-0964">Secreted</keyword>
<evidence type="ECO:0000256" key="10">
    <source>
        <dbReference type="PIRNR" id="PIRNR036365"/>
    </source>
</evidence>
<comment type="caution">
    <text evidence="11">Lacks conserved residue(s) required for the propagation of feature annotation.</text>
</comment>
<dbReference type="AlphaFoldDB" id="A0A0D6LL84"/>
<proteinExistence type="predicted"/>
<dbReference type="SMART" id="SM00235">
    <property type="entry name" value="ZnMc"/>
    <property type="match status" value="1"/>
</dbReference>
<evidence type="ECO:0000313" key="15">
    <source>
        <dbReference type="Proteomes" id="UP000054495"/>
    </source>
</evidence>
<dbReference type="InterPro" id="IPR006026">
    <property type="entry name" value="Peptidase_Metallo"/>
</dbReference>
<keyword evidence="5 11" id="KW-0378">Hydrolase</keyword>
<keyword evidence="9" id="KW-0325">Glycoprotein</keyword>
<dbReference type="PANTHER" id="PTHR10127">
    <property type="entry name" value="DISCOIDIN, CUB, EGF, LAMININ , AND ZINC METALLOPROTEASE DOMAIN CONTAINING"/>
    <property type="match status" value="1"/>
</dbReference>
<keyword evidence="3 11" id="KW-0645">Protease</keyword>
<dbReference type="GO" id="GO:0005576">
    <property type="term" value="C:extracellular region"/>
    <property type="evidence" value="ECO:0007669"/>
    <property type="project" value="UniProtKB-SubCell"/>
</dbReference>
<keyword evidence="10 12" id="KW-0732">Signal</keyword>
<evidence type="ECO:0000259" key="13">
    <source>
        <dbReference type="PROSITE" id="PS51864"/>
    </source>
</evidence>
<dbReference type="GO" id="GO:0008270">
    <property type="term" value="F:zinc ion binding"/>
    <property type="evidence" value="ECO:0007669"/>
    <property type="project" value="UniProtKB-UniRule"/>
</dbReference>
<dbReference type="SUPFAM" id="SSF55486">
    <property type="entry name" value="Metalloproteases ('zincins'), catalytic domain"/>
    <property type="match status" value="1"/>
</dbReference>
<comment type="subcellular location">
    <subcellularLocation>
        <location evidence="1 10">Secreted</location>
    </subcellularLocation>
</comment>
<evidence type="ECO:0000313" key="14">
    <source>
        <dbReference type="EMBL" id="EPB68382.1"/>
    </source>
</evidence>
<organism evidence="14 15">
    <name type="scientific">Ancylostoma ceylanicum</name>
    <dbReference type="NCBI Taxonomy" id="53326"/>
    <lineage>
        <taxon>Eukaryota</taxon>
        <taxon>Metazoa</taxon>
        <taxon>Ecdysozoa</taxon>
        <taxon>Nematoda</taxon>
        <taxon>Chromadorea</taxon>
        <taxon>Rhabditida</taxon>
        <taxon>Rhabditina</taxon>
        <taxon>Rhabditomorpha</taxon>
        <taxon>Strongyloidea</taxon>
        <taxon>Ancylostomatidae</taxon>
        <taxon>Ancylostomatinae</taxon>
        <taxon>Ancylostoma</taxon>
    </lineage>
</organism>
<feature type="domain" description="Peptidase M12A" evidence="13">
    <location>
        <begin position="50"/>
        <end position="255"/>
    </location>
</feature>
<keyword evidence="15" id="KW-1185">Reference proteome</keyword>
<dbReference type="InterPro" id="IPR000742">
    <property type="entry name" value="EGF"/>
</dbReference>
<dbReference type="InterPro" id="IPR017050">
    <property type="entry name" value="Metallopeptidase_nem"/>
</dbReference>
<dbReference type="InterPro" id="IPR024079">
    <property type="entry name" value="MetalloPept_cat_dom_sf"/>
</dbReference>
<dbReference type="InterPro" id="IPR001506">
    <property type="entry name" value="Peptidase_M12A"/>
</dbReference>
<evidence type="ECO:0000256" key="3">
    <source>
        <dbReference type="ARBA" id="ARBA00022670"/>
    </source>
</evidence>
<keyword evidence="8" id="KW-1015">Disulfide bond</keyword>
<dbReference type="PROSITE" id="PS00022">
    <property type="entry name" value="EGF_1"/>
    <property type="match status" value="1"/>
</dbReference>
<dbReference type="PROSITE" id="PS01186">
    <property type="entry name" value="EGF_2"/>
    <property type="match status" value="1"/>
</dbReference>
<evidence type="ECO:0000256" key="12">
    <source>
        <dbReference type="RuleBase" id="RU361183"/>
    </source>
</evidence>
<dbReference type="PIRSF" id="PIRSF036365">
    <property type="entry name" value="Astacin_nematoda"/>
    <property type="match status" value="1"/>
</dbReference>
<evidence type="ECO:0000256" key="4">
    <source>
        <dbReference type="ARBA" id="ARBA00022723"/>
    </source>
</evidence>
<dbReference type="Gene3D" id="3.40.390.10">
    <property type="entry name" value="Collagenase (Catalytic Domain)"/>
    <property type="match status" value="1"/>
</dbReference>
<evidence type="ECO:0000256" key="8">
    <source>
        <dbReference type="ARBA" id="ARBA00023157"/>
    </source>
</evidence>
<keyword evidence="7 11" id="KW-0482">Metalloprotease</keyword>
<sequence length="372" mass="42851">MKFLLTVLLFVEIEAHALTNSNPRTSREQEADFTNAVRGEASIEPRQKRHAYRGKDYPTNTWGEKVYYQFDIHASQTLKDEFKRAAMAWQQDTCIDFEEETRNVNREGLWIFTQYEGFCASNIGKIKEDSSYWQYWKWQNLYLGKGCETFGRAAHELGHALGLAHTMSRNDRDEYIVVDTINKPNYANQFKKNGSFESYGLGYDYGSIMHYLRRSGFSKDDYVMIIPDSKYINTLGSEMISFIDLTMINKHYNCTDLQCQHGGYPHPRNCSICLCPTGYGGVHCNERPSDGCGKELEAKNTWQEETITISGDSKEHLDGYKKCNYWIKSPKDTKIKIELKELRFNATAGCSKGGVEVKTKKDQTLTGYRYSC</sequence>
<feature type="chain" id="PRO_5005115207" description="Zinc metalloproteinase" evidence="10 12">
    <location>
        <begin position="18"/>
        <end position="372"/>
    </location>
</feature>
<dbReference type="Pfam" id="PF01400">
    <property type="entry name" value="Astacin"/>
    <property type="match status" value="1"/>
</dbReference>
<feature type="signal peptide" evidence="10 12">
    <location>
        <begin position="1"/>
        <end position="17"/>
    </location>
</feature>
<name>A0A0D6LL84_9BILA</name>
<reference evidence="14 15" key="1">
    <citation type="submission" date="2013-05" db="EMBL/GenBank/DDBJ databases">
        <title>Draft genome of the parasitic nematode Anyclostoma ceylanicum.</title>
        <authorList>
            <person name="Mitreva M."/>
        </authorList>
    </citation>
    <scope>NUCLEOTIDE SEQUENCE [LARGE SCALE GENOMIC DNA]</scope>
</reference>
<evidence type="ECO:0000256" key="1">
    <source>
        <dbReference type="ARBA" id="ARBA00004613"/>
    </source>
</evidence>
<evidence type="ECO:0000256" key="7">
    <source>
        <dbReference type="ARBA" id="ARBA00023049"/>
    </source>
</evidence>
<evidence type="ECO:0000256" key="5">
    <source>
        <dbReference type="ARBA" id="ARBA00022801"/>
    </source>
</evidence>
<evidence type="ECO:0000256" key="9">
    <source>
        <dbReference type="ARBA" id="ARBA00023180"/>
    </source>
</evidence>
<dbReference type="GO" id="GO:0004222">
    <property type="term" value="F:metalloendopeptidase activity"/>
    <property type="evidence" value="ECO:0007669"/>
    <property type="project" value="UniProtKB-UniRule"/>
</dbReference>
<dbReference type="EMBL" id="KE125446">
    <property type="protein sequence ID" value="EPB68382.1"/>
    <property type="molecule type" value="Genomic_DNA"/>
</dbReference>
<keyword evidence="6 11" id="KW-0862">Zinc</keyword>
<evidence type="ECO:0000256" key="6">
    <source>
        <dbReference type="ARBA" id="ARBA00022833"/>
    </source>
</evidence>
<dbReference type="PRINTS" id="PR00480">
    <property type="entry name" value="ASTACIN"/>
</dbReference>
<dbReference type="Proteomes" id="UP000054495">
    <property type="component" value="Unassembled WGS sequence"/>
</dbReference>
<feature type="binding site" evidence="11">
    <location>
        <position position="159"/>
    </location>
    <ligand>
        <name>Zn(2+)</name>
        <dbReference type="ChEBI" id="CHEBI:29105"/>
        <note>catalytic</note>
    </ligand>
</feature>
<accession>A0A0D6LL84</accession>
<feature type="binding site" evidence="11">
    <location>
        <position position="165"/>
    </location>
    <ligand>
        <name>Zn(2+)</name>
        <dbReference type="ChEBI" id="CHEBI:29105"/>
        <note>catalytic</note>
    </ligand>
</feature>
<evidence type="ECO:0000256" key="11">
    <source>
        <dbReference type="PROSITE-ProRule" id="PRU01211"/>
    </source>
</evidence>
<protein>
    <recommendedName>
        <fullName evidence="10">Zinc metalloproteinase</fullName>
    </recommendedName>
</protein>
<dbReference type="PROSITE" id="PS51864">
    <property type="entry name" value="ASTACIN"/>
    <property type="match status" value="1"/>
</dbReference>
<feature type="active site" evidence="11">
    <location>
        <position position="156"/>
    </location>
</feature>
<feature type="binding site" evidence="11">
    <location>
        <position position="155"/>
    </location>
    <ligand>
        <name>Zn(2+)</name>
        <dbReference type="ChEBI" id="CHEBI:29105"/>
        <note>catalytic</note>
    </ligand>
</feature>
<dbReference type="GO" id="GO:0018996">
    <property type="term" value="P:molting cycle, collagen and cuticulin-based cuticle"/>
    <property type="evidence" value="ECO:0007669"/>
    <property type="project" value="InterPro"/>
</dbReference>
<dbReference type="PANTHER" id="PTHR10127:SF780">
    <property type="entry name" value="METALLOENDOPEPTIDASE"/>
    <property type="match status" value="1"/>
</dbReference>
<evidence type="ECO:0000256" key="2">
    <source>
        <dbReference type="ARBA" id="ARBA00022525"/>
    </source>
</evidence>
<gene>
    <name evidence="14" type="ORF">ANCCEY_12529</name>
</gene>